<feature type="region of interest" description="Disordered" evidence="1">
    <location>
        <begin position="142"/>
        <end position="184"/>
    </location>
</feature>
<protein>
    <submittedName>
        <fullName evidence="2">Uncharacterized protein</fullName>
    </submittedName>
</protein>
<reference evidence="3" key="1">
    <citation type="submission" date="2021-01" db="EMBL/GenBank/DDBJ databases">
        <title>Caligus Genome Assembly.</title>
        <authorList>
            <person name="Gallardo-Escarate C."/>
        </authorList>
    </citation>
    <scope>NUCLEOTIDE SEQUENCE [LARGE SCALE GENOMIC DNA]</scope>
</reference>
<feature type="compositionally biased region" description="Low complexity" evidence="1">
    <location>
        <begin position="18"/>
        <end position="55"/>
    </location>
</feature>
<dbReference type="Proteomes" id="UP000595437">
    <property type="component" value="Chromosome 1"/>
</dbReference>
<dbReference type="OrthoDB" id="2142533at2759"/>
<feature type="compositionally biased region" description="Polar residues" evidence="1">
    <location>
        <begin position="161"/>
        <end position="184"/>
    </location>
</feature>
<sequence>LPTPIHHFHNGPPSSQVHSLSSANNNSSLGSNGSNHNNNATLSNSNSNNNNNNNNPGIPPPPPDNYVTVIPVADQYGTGQFRSRRSAPNTSKQIGTNHRKKTKIRTEIDDYGTYSGQSREYYIEQRSRGDYLTRGAALNAANSANTPEYNPPPSSHHHATLTRSIPPSHLDNSSVYSVSQRGNL</sequence>
<feature type="non-terminal residue" evidence="2">
    <location>
        <position position="184"/>
    </location>
</feature>
<dbReference type="AlphaFoldDB" id="A0A7T8KHW2"/>
<organism evidence="2 3">
    <name type="scientific">Caligus rogercresseyi</name>
    <name type="common">Sea louse</name>
    <dbReference type="NCBI Taxonomy" id="217165"/>
    <lineage>
        <taxon>Eukaryota</taxon>
        <taxon>Metazoa</taxon>
        <taxon>Ecdysozoa</taxon>
        <taxon>Arthropoda</taxon>
        <taxon>Crustacea</taxon>
        <taxon>Multicrustacea</taxon>
        <taxon>Hexanauplia</taxon>
        <taxon>Copepoda</taxon>
        <taxon>Siphonostomatoida</taxon>
        <taxon>Caligidae</taxon>
        <taxon>Caligus</taxon>
    </lineage>
</organism>
<feature type="region of interest" description="Disordered" evidence="1">
    <location>
        <begin position="1"/>
        <end position="104"/>
    </location>
</feature>
<evidence type="ECO:0000313" key="2">
    <source>
        <dbReference type="EMBL" id="QQP56232.1"/>
    </source>
</evidence>
<keyword evidence="3" id="KW-1185">Reference proteome</keyword>
<name>A0A7T8KHW2_CALRO</name>
<evidence type="ECO:0000313" key="3">
    <source>
        <dbReference type="Proteomes" id="UP000595437"/>
    </source>
</evidence>
<feature type="compositionally biased region" description="Polar residues" evidence="1">
    <location>
        <begin position="77"/>
        <end position="96"/>
    </location>
</feature>
<proteinExistence type="predicted"/>
<dbReference type="EMBL" id="CP045890">
    <property type="protein sequence ID" value="QQP56232.1"/>
    <property type="molecule type" value="Genomic_DNA"/>
</dbReference>
<gene>
    <name evidence="2" type="ORF">FKW44_000825</name>
</gene>
<evidence type="ECO:0000256" key="1">
    <source>
        <dbReference type="SAM" id="MobiDB-lite"/>
    </source>
</evidence>
<feature type="non-terminal residue" evidence="2">
    <location>
        <position position="1"/>
    </location>
</feature>
<accession>A0A7T8KHW2</accession>